<gene>
    <name evidence="3" type="ORF">HFM93_00005</name>
</gene>
<evidence type="ECO:0000259" key="1">
    <source>
        <dbReference type="Pfam" id="PF04986"/>
    </source>
</evidence>
<feature type="domain" description="Transposase IS801/IS1294" evidence="1">
    <location>
        <begin position="141"/>
        <end position="210"/>
    </location>
</feature>
<dbReference type="PANTHER" id="PTHR37023">
    <property type="entry name" value="TRANSPOSASE"/>
    <property type="match status" value="1"/>
</dbReference>
<organism evidence="3 4">
    <name type="scientific">Faecalicatena fissicatena</name>
    <dbReference type="NCBI Taxonomy" id="290055"/>
    <lineage>
        <taxon>Bacteria</taxon>
        <taxon>Bacillati</taxon>
        <taxon>Bacillota</taxon>
        <taxon>Clostridia</taxon>
        <taxon>Lachnospirales</taxon>
        <taxon>Lachnospiraceae</taxon>
        <taxon>Faecalicatena</taxon>
    </lineage>
</organism>
<feature type="domain" description="Transposase zinc-binding" evidence="2">
    <location>
        <begin position="10"/>
        <end position="99"/>
    </location>
</feature>
<dbReference type="PANTHER" id="PTHR37023:SF1">
    <property type="entry name" value="ISSOD25 TRANSPOSASE TNPA_ISSOD25"/>
    <property type="match status" value="1"/>
</dbReference>
<sequence length="222" mass="25481">MSKDCTIQDVFHRFYPSFESTHSISPAQRKAAYHIMNCKTGAFGVNVSVCEDCGCISVHYNSCRDRCCPMCQEFPKEKWVDARREDILDAPYFHVVFTVPEELNPIIYSNQKFLYAALYHAASDTLSELAADSKYLGTDIGYICILHTWGSTMNFHPHIHAIVLGGGLDAKNHWKDNGKEFFLPIKVISKIFRGKYMAELKQLWENDRLEFHGSAAPYKNYY</sequence>
<dbReference type="Proteomes" id="UP000821846">
    <property type="component" value="Unassembled WGS sequence"/>
</dbReference>
<dbReference type="EMBL" id="JAAWUZ010000001">
    <property type="protein sequence ID" value="NSG28678.1"/>
    <property type="molecule type" value="Genomic_DNA"/>
</dbReference>
<name>A0ABX2GT04_9FIRM</name>
<dbReference type="InterPro" id="IPR026889">
    <property type="entry name" value="Zn_Tnp"/>
</dbReference>
<evidence type="ECO:0000313" key="4">
    <source>
        <dbReference type="Proteomes" id="UP000821846"/>
    </source>
</evidence>
<comment type="caution">
    <text evidence="3">The sequence shown here is derived from an EMBL/GenBank/DDBJ whole genome shotgun (WGS) entry which is preliminary data.</text>
</comment>
<reference evidence="3 4" key="1">
    <citation type="journal article" date="2020" name="Cell Host Microbe">
        <title>Functional and Genomic Variation between Human-Derived Isolates of Lachnospiraceae Reveals Inter- and Intra-Species Diversity.</title>
        <authorList>
            <person name="Sorbara M.T."/>
            <person name="Littmann E.R."/>
            <person name="Fontana E."/>
            <person name="Moody T.U."/>
            <person name="Kohout C.E."/>
            <person name="Gjonbalaj M."/>
            <person name="Eaton V."/>
            <person name="Seok R."/>
            <person name="Leiner I.M."/>
            <person name="Pamer E.G."/>
        </authorList>
    </citation>
    <scope>NUCLEOTIDE SEQUENCE [LARGE SCALE GENOMIC DNA]</scope>
    <source>
        <strain evidence="3 4">MSK.14.16</strain>
    </source>
</reference>
<protein>
    <submittedName>
        <fullName evidence="3">Transposase</fullName>
    </submittedName>
</protein>
<dbReference type="Pfam" id="PF14319">
    <property type="entry name" value="Zn_Tnp_IS91"/>
    <property type="match status" value="1"/>
</dbReference>
<feature type="non-terminal residue" evidence="3">
    <location>
        <position position="222"/>
    </location>
</feature>
<keyword evidence="4" id="KW-1185">Reference proteome</keyword>
<dbReference type="InterPro" id="IPR007069">
    <property type="entry name" value="Transposase_32"/>
</dbReference>
<dbReference type="RefSeq" id="WP_173887125.1">
    <property type="nucleotide sequence ID" value="NZ_JAAWUZ010000001.1"/>
</dbReference>
<proteinExistence type="predicted"/>
<accession>A0ABX2GT04</accession>
<dbReference type="Pfam" id="PF04986">
    <property type="entry name" value="Y2_Tnp"/>
    <property type="match status" value="1"/>
</dbReference>
<evidence type="ECO:0000313" key="3">
    <source>
        <dbReference type="EMBL" id="NSG28678.1"/>
    </source>
</evidence>
<evidence type="ECO:0000259" key="2">
    <source>
        <dbReference type="Pfam" id="PF14319"/>
    </source>
</evidence>